<dbReference type="EMBL" id="MBLM01000123">
    <property type="protein sequence ID" value="OHV35100.1"/>
    <property type="molecule type" value="Genomic_DNA"/>
</dbReference>
<keyword evidence="6" id="KW-1185">Reference proteome</keyword>
<evidence type="ECO:0000313" key="5">
    <source>
        <dbReference type="EMBL" id="OHV35100.1"/>
    </source>
</evidence>
<feature type="region of interest" description="Disordered" evidence="2">
    <location>
        <begin position="1"/>
        <end position="203"/>
    </location>
</feature>
<keyword evidence="1" id="KW-0732">Signal</keyword>
<dbReference type="Pfam" id="PF11611">
    <property type="entry name" value="DUF4352"/>
    <property type="match status" value="1"/>
</dbReference>
<feature type="compositionally biased region" description="Low complexity" evidence="2">
    <location>
        <begin position="93"/>
        <end position="132"/>
    </location>
</feature>
<evidence type="ECO:0000259" key="4">
    <source>
        <dbReference type="Pfam" id="PF11611"/>
    </source>
</evidence>
<comment type="caution">
    <text evidence="5">The sequence shown here is derived from an EMBL/GenBank/DDBJ whole genome shotgun (WGS) entry which is preliminary data.</text>
</comment>
<dbReference type="InterPro" id="IPR029050">
    <property type="entry name" value="Immunoprotect_excell_Ig-like"/>
</dbReference>
<feature type="compositionally biased region" description="Low complexity" evidence="2">
    <location>
        <begin position="144"/>
        <end position="155"/>
    </location>
</feature>
<feature type="compositionally biased region" description="Pro residues" evidence="2">
    <location>
        <begin position="43"/>
        <end position="58"/>
    </location>
</feature>
<dbReference type="Gene3D" id="2.60.40.1240">
    <property type="match status" value="1"/>
</dbReference>
<feature type="compositionally biased region" description="Low complexity" evidence="2">
    <location>
        <begin position="166"/>
        <end position="190"/>
    </location>
</feature>
<keyword evidence="3" id="KW-0472">Membrane</keyword>
<dbReference type="InterPro" id="IPR029051">
    <property type="entry name" value="DUF4352"/>
</dbReference>
<dbReference type="OrthoDB" id="3215321at2"/>
<dbReference type="Proteomes" id="UP000179627">
    <property type="component" value="Unassembled WGS sequence"/>
</dbReference>
<feature type="transmembrane region" description="Helical" evidence="3">
    <location>
        <begin position="208"/>
        <end position="229"/>
    </location>
</feature>
<evidence type="ECO:0000256" key="2">
    <source>
        <dbReference type="SAM" id="MobiDB-lite"/>
    </source>
</evidence>
<proteinExistence type="predicted"/>
<protein>
    <recommendedName>
        <fullName evidence="4">DUF4352 domain-containing protein</fullName>
    </recommendedName>
</protein>
<evidence type="ECO:0000256" key="1">
    <source>
        <dbReference type="ARBA" id="ARBA00022729"/>
    </source>
</evidence>
<sequence length="426" mass="43070">MTDQTPPGHPPPGQDNQETWRAPNSSWQQPPASESPAGGGSATPPPAPAPQWPTPGGAPAPGQQGDGGAWPSTTPAASWGTPPAAGASPESSWPGAGQQPQQQWPQQGADTPWGQQGQQGTGWQQPAGQQGQAGSGWPTPAAPGQQGTGWQQAQGGYPGQYPPQGYPQAPQQGYQQPGYQQGFPEQQPGGWPQPGGTPPGRRRNPAMIIVPLAVVAAIVLGVIIALSVGGGDDTEPTASGSTLNPRAAPTGPVIPGVTTLPGGSVPTQPAGGAQQPGAPEGCVPVTPAGPPPAGVAGVGGAGTVTGNARSSVSDFEAKVTLNSICSSTGRVEEYGDPPSRGAFYVVNVTVEVSRGETSAAPSDFYVQTEDGSRYDGEFTSVEPDLYTSDVKAGQKVTGNVVIDAPAGHHKLNWEPLFAVAPATFQF</sequence>
<dbReference type="AlphaFoldDB" id="A0A1S1QM98"/>
<keyword evidence="3" id="KW-1133">Transmembrane helix</keyword>
<gene>
    <name evidence="5" type="ORF">CC117_20190</name>
</gene>
<accession>A0A1S1QM98</accession>
<keyword evidence="3" id="KW-0812">Transmembrane</keyword>
<feature type="region of interest" description="Disordered" evidence="2">
    <location>
        <begin position="232"/>
        <end position="279"/>
    </location>
</feature>
<evidence type="ECO:0000256" key="3">
    <source>
        <dbReference type="SAM" id="Phobius"/>
    </source>
</evidence>
<dbReference type="RefSeq" id="WP_071085790.1">
    <property type="nucleotide sequence ID" value="NZ_MBLM01000123.1"/>
</dbReference>
<feature type="compositionally biased region" description="Low complexity" evidence="2">
    <location>
        <begin position="268"/>
        <end position="279"/>
    </location>
</feature>
<organism evidence="5 6">
    <name type="scientific">Parafrankia colletiae</name>
    <dbReference type="NCBI Taxonomy" id="573497"/>
    <lineage>
        <taxon>Bacteria</taxon>
        <taxon>Bacillati</taxon>
        <taxon>Actinomycetota</taxon>
        <taxon>Actinomycetes</taxon>
        <taxon>Frankiales</taxon>
        <taxon>Frankiaceae</taxon>
        <taxon>Parafrankia</taxon>
    </lineage>
</organism>
<feature type="domain" description="DUF4352" evidence="4">
    <location>
        <begin position="311"/>
        <end position="411"/>
    </location>
</feature>
<reference evidence="6" key="1">
    <citation type="submission" date="2016-07" db="EMBL/GenBank/DDBJ databases">
        <title>Sequence Frankia sp. strain CcI1.17.</title>
        <authorList>
            <person name="Ghodhbane-Gtari F."/>
            <person name="Swanson E."/>
            <person name="Gueddou A."/>
            <person name="Morris K."/>
            <person name="Hezbri K."/>
            <person name="Ktari A."/>
            <person name="Nouioui I."/>
            <person name="Abebe-Akele F."/>
            <person name="Simpson S."/>
            <person name="Thomas K."/>
            <person name="Gtari M."/>
            <person name="Tisa L.S."/>
            <person name="Hurst S."/>
        </authorList>
    </citation>
    <scope>NUCLEOTIDE SEQUENCE [LARGE SCALE GENOMIC DNA]</scope>
    <source>
        <strain evidence="6">Cc1.17</strain>
    </source>
</reference>
<name>A0A1S1QM98_9ACTN</name>
<feature type="compositionally biased region" description="Polar residues" evidence="2">
    <location>
        <begin position="14"/>
        <end position="29"/>
    </location>
</feature>
<evidence type="ECO:0000313" key="6">
    <source>
        <dbReference type="Proteomes" id="UP000179627"/>
    </source>
</evidence>